<dbReference type="AlphaFoldDB" id="S6GAW8"/>
<accession>S6GAW8</accession>
<evidence type="ECO:0000313" key="2">
    <source>
        <dbReference type="Proteomes" id="UP000053165"/>
    </source>
</evidence>
<reference evidence="1 2" key="1">
    <citation type="submission" date="2013-03" db="EMBL/GenBank/DDBJ databases">
        <title>Genome sequence of Anaplasma phagocytophilum strain CRT38.</title>
        <authorList>
            <person name="Felsheim R.F."/>
            <person name="Kurtti T.J."/>
            <person name="Munderloh U.G."/>
        </authorList>
    </citation>
    <scope>NUCLEOTIDE SEQUENCE [LARGE SCALE GENOMIC DNA]</scope>
    <source>
        <strain evidence="1 2">CRT38</strain>
    </source>
</reference>
<protein>
    <submittedName>
        <fullName evidence="1">Uncharacterized protein</fullName>
    </submittedName>
</protein>
<dbReference type="Proteomes" id="UP000053165">
    <property type="component" value="Unassembled WGS sequence"/>
</dbReference>
<dbReference type="EMBL" id="APHI01000002">
    <property type="protein sequence ID" value="EOA62584.1"/>
    <property type="molecule type" value="Genomic_DNA"/>
</dbReference>
<organism evidence="1 2">
    <name type="scientific">Anaplasma phagocytophilum str. CRT38</name>
    <dbReference type="NCBI Taxonomy" id="1269275"/>
    <lineage>
        <taxon>Bacteria</taxon>
        <taxon>Pseudomonadati</taxon>
        <taxon>Pseudomonadota</taxon>
        <taxon>Alphaproteobacteria</taxon>
        <taxon>Rickettsiales</taxon>
        <taxon>Anaplasmataceae</taxon>
        <taxon>Anaplasma</taxon>
        <taxon>phagocytophilum group</taxon>
    </lineage>
</organism>
<comment type="caution">
    <text evidence="1">The sequence shown here is derived from an EMBL/GenBank/DDBJ whole genome shotgun (WGS) entry which is preliminary data.</text>
</comment>
<sequence length="66" mass="7829">MYKNEELTFKKTYCQGPQQRLEGNLSIEDARVIEIRVIPSTLLNYVYEKEYAYNTTPNHAKNYPQL</sequence>
<gene>
    <name evidence="1" type="ORF">CRT38_04952</name>
</gene>
<evidence type="ECO:0000313" key="1">
    <source>
        <dbReference type="EMBL" id="EOA62584.1"/>
    </source>
</evidence>
<proteinExistence type="predicted"/>
<name>S6GAW8_ANAPH</name>